<dbReference type="SMART" id="SM00881">
    <property type="entry name" value="CoA_binding"/>
    <property type="match status" value="1"/>
</dbReference>
<dbReference type="Pfam" id="PF01288">
    <property type="entry name" value="HPPK"/>
    <property type="match status" value="1"/>
</dbReference>
<dbReference type="AlphaFoldDB" id="A0A927FAR2"/>
<evidence type="ECO:0000256" key="9">
    <source>
        <dbReference type="ARBA" id="ARBA00022909"/>
    </source>
</evidence>
<evidence type="ECO:0000256" key="10">
    <source>
        <dbReference type="ARBA" id="ARBA00029409"/>
    </source>
</evidence>
<sequence>MNKVYIGLGSNVGCKVGNIRRAIQALGHNDRIHNLELSSFYRTEPIGGVEQDWFVNAVARFDTTLTARELLEYCLAVERDLKRVRLERWGPRTLDIDILLFGEQKIEESELQVPHPRISERAFVLVPLIELDPNLEVDGVALASSLEGLERQGVERMQSVVAIVGASPKPDRYAHLAQRQLMGAGYEVRLIAPRGGAILGEPVLSRLTECQDPVDTVTLYIGSARVEEILEDLLSIRPRRVVFNPGTENEGVRRSLEQAGVETLEACTLVMLRTGQF</sequence>
<dbReference type="SUPFAM" id="SSF55083">
    <property type="entry name" value="6-hydroxymethyl-7,8-dihydropterin pyrophosphokinase, HPPK"/>
    <property type="match status" value="1"/>
</dbReference>
<name>A0A927FAR2_9BACT</name>
<dbReference type="InterPro" id="IPR035907">
    <property type="entry name" value="Hppk_sf"/>
</dbReference>
<evidence type="ECO:0000313" key="14">
    <source>
        <dbReference type="EMBL" id="MBD5781434.1"/>
    </source>
</evidence>
<dbReference type="InterPro" id="IPR036291">
    <property type="entry name" value="NAD(P)-bd_dom_sf"/>
</dbReference>
<evidence type="ECO:0000256" key="4">
    <source>
        <dbReference type="ARBA" id="ARBA00016218"/>
    </source>
</evidence>
<evidence type="ECO:0000256" key="12">
    <source>
        <dbReference type="ARBA" id="ARBA00033413"/>
    </source>
</evidence>
<comment type="function">
    <text evidence="10">Catalyzes the transfer of pyrophosphate from adenosine triphosphate (ATP) to 6-hydroxymethyl-7,8-dihydropterin, an enzymatic step in folate biosynthesis pathway.</text>
</comment>
<evidence type="ECO:0000259" key="13">
    <source>
        <dbReference type="PROSITE" id="PS00794"/>
    </source>
</evidence>
<evidence type="ECO:0000256" key="3">
    <source>
        <dbReference type="ARBA" id="ARBA00013253"/>
    </source>
</evidence>
<dbReference type="EC" id="2.7.6.3" evidence="3"/>
<evidence type="ECO:0000256" key="5">
    <source>
        <dbReference type="ARBA" id="ARBA00022679"/>
    </source>
</evidence>
<evidence type="ECO:0000256" key="6">
    <source>
        <dbReference type="ARBA" id="ARBA00022741"/>
    </source>
</evidence>
<dbReference type="PROSITE" id="PS00794">
    <property type="entry name" value="HPPK"/>
    <property type="match status" value="1"/>
</dbReference>
<reference evidence="14" key="1">
    <citation type="submission" date="2020-09" db="EMBL/GenBank/DDBJ databases">
        <title>Pelagicoccus enzymogenes sp. nov. with an EPS production, isolated from marine sediment.</title>
        <authorList>
            <person name="Feng X."/>
        </authorList>
    </citation>
    <scope>NUCLEOTIDE SEQUENCE</scope>
    <source>
        <strain evidence="14">NFK12</strain>
    </source>
</reference>
<dbReference type="InterPro" id="IPR003781">
    <property type="entry name" value="CoA-bd"/>
</dbReference>
<accession>A0A927FAR2</accession>
<keyword evidence="8" id="KW-0067">ATP-binding</keyword>
<dbReference type="PANTHER" id="PTHR43071:SF1">
    <property type="entry name" value="2-AMINO-4-HYDROXY-6-HYDROXYMETHYLDIHYDROPTERIDINE PYROPHOSPHOKINASE"/>
    <property type="match status" value="1"/>
</dbReference>
<evidence type="ECO:0000256" key="8">
    <source>
        <dbReference type="ARBA" id="ARBA00022840"/>
    </source>
</evidence>
<evidence type="ECO:0000256" key="1">
    <source>
        <dbReference type="ARBA" id="ARBA00005051"/>
    </source>
</evidence>
<dbReference type="NCBIfam" id="TIGR01498">
    <property type="entry name" value="folK"/>
    <property type="match status" value="1"/>
</dbReference>
<proteinExistence type="inferred from homology"/>
<dbReference type="Gene3D" id="3.40.50.720">
    <property type="entry name" value="NAD(P)-binding Rossmann-like Domain"/>
    <property type="match status" value="1"/>
</dbReference>
<keyword evidence="15" id="KW-1185">Reference proteome</keyword>
<dbReference type="GO" id="GO:0005524">
    <property type="term" value="F:ATP binding"/>
    <property type="evidence" value="ECO:0007669"/>
    <property type="project" value="UniProtKB-KW"/>
</dbReference>
<dbReference type="GO" id="GO:0046656">
    <property type="term" value="P:folic acid biosynthetic process"/>
    <property type="evidence" value="ECO:0007669"/>
    <property type="project" value="UniProtKB-KW"/>
</dbReference>
<comment type="caution">
    <text evidence="14">The sequence shown here is derived from an EMBL/GenBank/DDBJ whole genome shotgun (WGS) entry which is preliminary data.</text>
</comment>
<dbReference type="Gene3D" id="3.30.70.560">
    <property type="entry name" value="7,8-Dihydro-6-hydroxymethylpterin-pyrophosphokinase HPPK"/>
    <property type="match status" value="1"/>
</dbReference>
<dbReference type="RefSeq" id="WP_191618536.1">
    <property type="nucleotide sequence ID" value="NZ_JACYFG010000041.1"/>
</dbReference>
<dbReference type="GO" id="GO:0003848">
    <property type="term" value="F:2-amino-4-hydroxy-6-hydroxymethyldihydropteridine diphosphokinase activity"/>
    <property type="evidence" value="ECO:0007669"/>
    <property type="project" value="UniProtKB-EC"/>
</dbReference>
<gene>
    <name evidence="14" type="primary">folK</name>
    <name evidence="14" type="ORF">IEN85_18175</name>
</gene>
<feature type="domain" description="7,8-dihydro-6-hydroxymethylpterin-pyrophosphokinase" evidence="13">
    <location>
        <begin position="88"/>
        <end position="99"/>
    </location>
</feature>
<dbReference type="Pfam" id="PF13380">
    <property type="entry name" value="CoA_binding_2"/>
    <property type="match status" value="1"/>
</dbReference>
<dbReference type="PANTHER" id="PTHR43071">
    <property type="entry name" value="2-AMINO-4-HYDROXY-6-HYDROXYMETHYLDIHYDROPTERIDINE PYROPHOSPHOKINASE"/>
    <property type="match status" value="1"/>
</dbReference>
<dbReference type="InterPro" id="IPR000550">
    <property type="entry name" value="Hppk"/>
</dbReference>
<comment type="similarity">
    <text evidence="2">Belongs to the HPPK family.</text>
</comment>
<dbReference type="Proteomes" id="UP000622317">
    <property type="component" value="Unassembled WGS sequence"/>
</dbReference>
<organism evidence="14 15">
    <name type="scientific">Pelagicoccus enzymogenes</name>
    <dbReference type="NCBI Taxonomy" id="2773457"/>
    <lineage>
        <taxon>Bacteria</taxon>
        <taxon>Pseudomonadati</taxon>
        <taxon>Verrucomicrobiota</taxon>
        <taxon>Opitutia</taxon>
        <taxon>Puniceicoccales</taxon>
        <taxon>Pelagicoccaceae</taxon>
        <taxon>Pelagicoccus</taxon>
    </lineage>
</organism>
<keyword evidence="6" id="KW-0547">Nucleotide-binding</keyword>
<evidence type="ECO:0000256" key="2">
    <source>
        <dbReference type="ARBA" id="ARBA00005810"/>
    </source>
</evidence>
<dbReference type="SUPFAM" id="SSF51735">
    <property type="entry name" value="NAD(P)-binding Rossmann-fold domains"/>
    <property type="match status" value="1"/>
</dbReference>
<dbReference type="GO" id="GO:0016301">
    <property type="term" value="F:kinase activity"/>
    <property type="evidence" value="ECO:0007669"/>
    <property type="project" value="UniProtKB-KW"/>
</dbReference>
<protein>
    <recommendedName>
        <fullName evidence="4">2-amino-4-hydroxy-6-hydroxymethyldihydropteridine pyrophosphokinase</fullName>
        <ecNumber evidence="3">2.7.6.3</ecNumber>
    </recommendedName>
    <alternativeName>
        <fullName evidence="11">6-hydroxymethyl-7,8-dihydropterin pyrophosphokinase</fullName>
    </alternativeName>
    <alternativeName>
        <fullName evidence="12">7,8-dihydro-6-hydroxymethylpterin-pyrophosphokinase</fullName>
    </alternativeName>
</protein>
<keyword evidence="7" id="KW-0418">Kinase</keyword>
<evidence type="ECO:0000313" key="15">
    <source>
        <dbReference type="Proteomes" id="UP000622317"/>
    </source>
</evidence>
<comment type="pathway">
    <text evidence="1">Cofactor biosynthesis; tetrahydrofolate biosynthesis; 2-amino-4-hydroxy-6-hydroxymethyl-7,8-dihydropteridine diphosphate from 7,8-dihydroneopterin triphosphate: step 4/4.</text>
</comment>
<dbReference type="EMBL" id="JACYFG010000041">
    <property type="protein sequence ID" value="MBD5781434.1"/>
    <property type="molecule type" value="Genomic_DNA"/>
</dbReference>
<evidence type="ECO:0000256" key="11">
    <source>
        <dbReference type="ARBA" id="ARBA00029766"/>
    </source>
</evidence>
<evidence type="ECO:0000256" key="7">
    <source>
        <dbReference type="ARBA" id="ARBA00022777"/>
    </source>
</evidence>
<keyword evidence="5 14" id="KW-0808">Transferase</keyword>
<keyword evidence="9" id="KW-0289">Folate biosynthesis</keyword>
<dbReference type="CDD" id="cd00483">
    <property type="entry name" value="HPPK"/>
    <property type="match status" value="1"/>
</dbReference>